<dbReference type="Pfam" id="PF06429">
    <property type="entry name" value="Flg_bbr_C"/>
    <property type="match status" value="1"/>
</dbReference>
<dbReference type="PANTHER" id="PTHR30435:SF1">
    <property type="entry name" value="FLAGELLAR HOOK PROTEIN FLGE"/>
    <property type="match status" value="1"/>
</dbReference>
<evidence type="ECO:0000259" key="6">
    <source>
        <dbReference type="Pfam" id="PF06429"/>
    </source>
</evidence>
<dbReference type="SUPFAM" id="SSF117143">
    <property type="entry name" value="Flagellar hook protein flgE"/>
    <property type="match status" value="1"/>
</dbReference>
<dbReference type="EMBL" id="CP097332">
    <property type="protein sequence ID" value="UQX87957.1"/>
    <property type="molecule type" value="Genomic_DNA"/>
</dbReference>
<feature type="domain" description="Flagellar hook protein FlgE/F/G-like D1" evidence="7">
    <location>
        <begin position="95"/>
        <end position="165"/>
    </location>
</feature>
<accession>A0ABY4QXU1</accession>
<keyword evidence="8" id="KW-0969">Cilium</keyword>
<evidence type="ECO:0000259" key="5">
    <source>
        <dbReference type="Pfam" id="PF00460"/>
    </source>
</evidence>
<dbReference type="RefSeq" id="WP_249770990.1">
    <property type="nucleotide sequence ID" value="NZ_CP097332.1"/>
</dbReference>
<feature type="domain" description="Flagellar basal-body/hook protein C-terminal" evidence="6">
    <location>
        <begin position="221"/>
        <end position="265"/>
    </location>
</feature>
<keyword evidence="9" id="KW-1185">Reference proteome</keyword>
<comment type="similarity">
    <text evidence="2 4">Belongs to the flagella basal body rod proteins family.</text>
</comment>
<proteinExistence type="inferred from homology"/>
<keyword evidence="8" id="KW-0966">Cell projection</keyword>
<dbReference type="Pfam" id="PF22692">
    <property type="entry name" value="LlgE_F_G_D1"/>
    <property type="match status" value="1"/>
</dbReference>
<evidence type="ECO:0000313" key="9">
    <source>
        <dbReference type="Proteomes" id="UP001056336"/>
    </source>
</evidence>
<dbReference type="InterPro" id="IPR037925">
    <property type="entry name" value="FlgE/F/G-like"/>
</dbReference>
<dbReference type="InterPro" id="IPR010930">
    <property type="entry name" value="Flg_bb/hook_C_dom"/>
</dbReference>
<reference evidence="8" key="2">
    <citation type="submission" date="2022-05" db="EMBL/GenBank/DDBJ databases">
        <authorList>
            <person name="Kim J.-S."/>
            <person name="Lee K."/>
            <person name="Suh M."/>
            <person name="Eom M."/>
            <person name="Kim J.-S."/>
            <person name="Kim D.-S."/>
            <person name="Ko S.-H."/>
            <person name="Shin Y."/>
            <person name="Lee J.-S."/>
        </authorList>
    </citation>
    <scope>NUCLEOTIDE SEQUENCE</scope>
    <source>
        <strain evidence="8">N237</strain>
    </source>
</reference>
<comment type="subcellular location">
    <subcellularLocation>
        <location evidence="1 4">Bacterial flagellum basal body</location>
    </subcellularLocation>
</comment>
<keyword evidence="3 4" id="KW-0975">Bacterial flagellum</keyword>
<evidence type="ECO:0000256" key="4">
    <source>
        <dbReference type="RuleBase" id="RU362116"/>
    </source>
</evidence>
<feature type="domain" description="Flagellar basal body rod protein N-terminal" evidence="5">
    <location>
        <begin position="7"/>
        <end position="35"/>
    </location>
</feature>
<organism evidence="8 9">
    <name type="scientific">Jatrophihabitans telluris</name>
    <dbReference type="NCBI Taxonomy" id="2038343"/>
    <lineage>
        <taxon>Bacteria</taxon>
        <taxon>Bacillati</taxon>
        <taxon>Actinomycetota</taxon>
        <taxon>Actinomycetes</taxon>
        <taxon>Jatrophihabitantales</taxon>
        <taxon>Jatrophihabitantaceae</taxon>
        <taxon>Jatrophihabitans</taxon>
    </lineage>
</organism>
<keyword evidence="8" id="KW-0282">Flagellum</keyword>
<evidence type="ECO:0000259" key="7">
    <source>
        <dbReference type="Pfam" id="PF22692"/>
    </source>
</evidence>
<dbReference type="InterPro" id="IPR001444">
    <property type="entry name" value="Flag_bb_rod_N"/>
</dbReference>
<evidence type="ECO:0000313" key="8">
    <source>
        <dbReference type="EMBL" id="UQX87957.1"/>
    </source>
</evidence>
<dbReference type="InterPro" id="IPR053967">
    <property type="entry name" value="LlgE_F_G-like_D1"/>
</dbReference>
<sequence>MLRSLFTGISGLRAHQQMLDVTSNNIANVNTTGFKSASTVFEDTLSQTIMGATAATATQGGHNPVQVGLGVTLGATEQNFGQGSAQYTGRTSDLMIQGDGFFVVNNNGAQNFTRGGSFQLDTNGHLVTPDGSILQSAAGGNLDVTGLTTGAYVSWSIDANGQVNAVDAAGATTTLGQIAMATFANPGGLSKIGDTQFQATTSSGGAQIGTANTGSRGSITSGYLEMSNVDLATELTNLIIAERGYQANSRVVTTSDEILQSLIQLK</sequence>
<evidence type="ECO:0000256" key="2">
    <source>
        <dbReference type="ARBA" id="ARBA00009677"/>
    </source>
</evidence>
<reference evidence="8" key="1">
    <citation type="journal article" date="2018" name="Int. J. Syst. Evol. Microbiol.">
        <title>Jatrophihabitans telluris sp. nov., isolated from sediment soil of lava forest wetlands and the emended description of the genus Jatrophihabitans.</title>
        <authorList>
            <person name="Lee K.C."/>
            <person name="Suh M.K."/>
            <person name="Eom M.K."/>
            <person name="Kim K.K."/>
            <person name="Kim J.S."/>
            <person name="Kim D.S."/>
            <person name="Ko S.H."/>
            <person name="Shin Y.K."/>
            <person name="Lee J.S."/>
        </authorList>
    </citation>
    <scope>NUCLEOTIDE SEQUENCE</scope>
    <source>
        <strain evidence="8">N237</strain>
    </source>
</reference>
<dbReference type="InterPro" id="IPR020013">
    <property type="entry name" value="Flagellar_FlgE/F/G"/>
</dbReference>
<comment type="function">
    <text evidence="4">A flexible structure which links the flagellar filament to the drive apparatus in the basal body.</text>
</comment>
<evidence type="ECO:0000256" key="3">
    <source>
        <dbReference type="ARBA" id="ARBA00023143"/>
    </source>
</evidence>
<dbReference type="PANTHER" id="PTHR30435">
    <property type="entry name" value="FLAGELLAR PROTEIN"/>
    <property type="match status" value="1"/>
</dbReference>
<protein>
    <recommendedName>
        <fullName evidence="4">Flagellar hook protein FlgE</fullName>
    </recommendedName>
</protein>
<gene>
    <name evidence="8" type="ORF">M6D93_16880</name>
</gene>
<name>A0ABY4QXU1_9ACTN</name>
<evidence type="ECO:0000256" key="1">
    <source>
        <dbReference type="ARBA" id="ARBA00004117"/>
    </source>
</evidence>
<dbReference type="NCBIfam" id="TIGR03506">
    <property type="entry name" value="FlgEFG_subfam"/>
    <property type="match status" value="2"/>
</dbReference>
<dbReference type="Pfam" id="PF00460">
    <property type="entry name" value="Flg_bb_rod"/>
    <property type="match status" value="1"/>
</dbReference>
<dbReference type="Proteomes" id="UP001056336">
    <property type="component" value="Chromosome"/>
</dbReference>